<protein>
    <submittedName>
        <fullName evidence="2">Uncharacterized protein</fullName>
    </submittedName>
</protein>
<evidence type="ECO:0000256" key="1">
    <source>
        <dbReference type="SAM" id="MobiDB-lite"/>
    </source>
</evidence>
<dbReference type="EMBL" id="QGKY02001250">
    <property type="protein sequence ID" value="KAF2560358.1"/>
    <property type="molecule type" value="Genomic_DNA"/>
</dbReference>
<proteinExistence type="predicted"/>
<reference evidence="2" key="1">
    <citation type="submission" date="2019-12" db="EMBL/GenBank/DDBJ databases">
        <title>Genome sequencing and annotation of Brassica cretica.</title>
        <authorList>
            <person name="Studholme D.J."/>
            <person name="Sarris P.F."/>
        </authorList>
    </citation>
    <scope>NUCLEOTIDE SEQUENCE</scope>
    <source>
        <strain evidence="2">PFS-102/07</strain>
        <tissue evidence="2">Leaf</tissue>
    </source>
</reference>
<comment type="caution">
    <text evidence="2">The sequence shown here is derived from an EMBL/GenBank/DDBJ whole genome shotgun (WGS) entry which is preliminary data.</text>
</comment>
<sequence>MKKRVTLKKKSDPGQFAIPCKDYGVPSGSAGGAFQEIVHFCGLFSEELKRDCERPRGADWCMTSRHTQRNAQEQLVTSTNQELARLERQNRQQQRPNNTNMGDQGHQDDLAAAMQLMQLMQQQMIQMQQTIQAQQDAAEHAALAQQEQQAHTVPIGERNLPSKVDIKVFGEPIGLDLYYLLSRLDPNESLGIKIDQHRGQFHDTKVDIKVFGEPIGLDLYYLLSRLDPNESLGIKIDQHRGQFHDSGLFYMSDPSSGPVLIALE</sequence>
<gene>
    <name evidence="2" type="ORF">F2Q70_00016812</name>
</gene>
<name>A0A8S9HZM8_BRACR</name>
<accession>A0A8S9HZM8</accession>
<evidence type="ECO:0000313" key="2">
    <source>
        <dbReference type="EMBL" id="KAF2560358.1"/>
    </source>
</evidence>
<feature type="region of interest" description="Disordered" evidence="1">
    <location>
        <begin position="87"/>
        <end position="106"/>
    </location>
</feature>
<organism evidence="2">
    <name type="scientific">Brassica cretica</name>
    <name type="common">Mustard</name>
    <dbReference type="NCBI Taxonomy" id="69181"/>
    <lineage>
        <taxon>Eukaryota</taxon>
        <taxon>Viridiplantae</taxon>
        <taxon>Streptophyta</taxon>
        <taxon>Embryophyta</taxon>
        <taxon>Tracheophyta</taxon>
        <taxon>Spermatophyta</taxon>
        <taxon>Magnoliopsida</taxon>
        <taxon>eudicotyledons</taxon>
        <taxon>Gunneridae</taxon>
        <taxon>Pentapetalae</taxon>
        <taxon>rosids</taxon>
        <taxon>malvids</taxon>
        <taxon>Brassicales</taxon>
        <taxon>Brassicaceae</taxon>
        <taxon>Brassiceae</taxon>
        <taxon>Brassica</taxon>
    </lineage>
</organism>
<feature type="compositionally biased region" description="Low complexity" evidence="1">
    <location>
        <begin position="91"/>
        <end position="100"/>
    </location>
</feature>
<dbReference type="AlphaFoldDB" id="A0A8S9HZM8"/>